<evidence type="ECO:0000256" key="9">
    <source>
        <dbReference type="SAM" id="MobiDB-lite"/>
    </source>
</evidence>
<keyword evidence="3" id="KW-0597">Phosphoprotein</keyword>
<dbReference type="Proteomes" id="UP000008461">
    <property type="component" value="Chromosome"/>
</dbReference>
<dbReference type="eggNOG" id="COG3292">
    <property type="taxonomic scope" value="Bacteria"/>
</dbReference>
<evidence type="ECO:0000256" key="2">
    <source>
        <dbReference type="ARBA" id="ARBA00012438"/>
    </source>
</evidence>
<dbReference type="HOGENOM" id="CLU_000445_28_2_10"/>
<reference evidence="13 14" key="1">
    <citation type="journal article" date="2011" name="Stand. Genomic Sci.">
        <title>Complete genome sequence of Haliscomenobacter hydrossis type strain (O).</title>
        <authorList>
            <consortium name="US DOE Joint Genome Institute (JGI-PGF)"/>
            <person name="Daligault H."/>
            <person name="Lapidus A."/>
            <person name="Zeytun A."/>
            <person name="Nolan M."/>
            <person name="Lucas S."/>
            <person name="Del Rio T.G."/>
            <person name="Tice H."/>
            <person name="Cheng J.F."/>
            <person name="Tapia R."/>
            <person name="Han C."/>
            <person name="Goodwin L."/>
            <person name="Pitluck S."/>
            <person name="Liolios K."/>
            <person name="Pagani I."/>
            <person name="Ivanova N."/>
            <person name="Huntemann M."/>
            <person name="Mavromatis K."/>
            <person name="Mikhailova N."/>
            <person name="Pati A."/>
            <person name="Chen A."/>
            <person name="Palaniappan K."/>
            <person name="Land M."/>
            <person name="Hauser L."/>
            <person name="Brambilla E.M."/>
            <person name="Rohde M."/>
            <person name="Verbarg S."/>
            <person name="Goker M."/>
            <person name="Bristow J."/>
            <person name="Eisen J.A."/>
            <person name="Markowitz V."/>
            <person name="Hugenholtz P."/>
            <person name="Kyrpides N.C."/>
            <person name="Klenk H.P."/>
            <person name="Woyke T."/>
        </authorList>
    </citation>
    <scope>NUCLEOTIDE SEQUENCE [LARGE SCALE GENOMIC DNA]</scope>
    <source>
        <strain evidence="14">ATCC 27775 / DSM 1100 / LMG 10767 / O</strain>
    </source>
</reference>
<keyword evidence="5" id="KW-0547">Nucleotide-binding</keyword>
<evidence type="ECO:0000256" key="8">
    <source>
        <dbReference type="ARBA" id="ARBA00023012"/>
    </source>
</evidence>
<gene>
    <name evidence="13" type="ordered locus">Halhy_6123</name>
</gene>
<dbReference type="EC" id="2.7.13.3" evidence="2"/>
<dbReference type="AlphaFoldDB" id="F4L3J5"/>
<evidence type="ECO:0000313" key="13">
    <source>
        <dbReference type="EMBL" id="AEE53945.1"/>
    </source>
</evidence>
<dbReference type="eggNOG" id="COG4585">
    <property type="taxonomic scope" value="Bacteria"/>
</dbReference>
<comment type="catalytic activity">
    <reaction evidence="1">
        <text>ATP + protein L-histidine = ADP + protein N-phospho-L-histidine.</text>
        <dbReference type="EC" id="2.7.13.3"/>
    </reaction>
</comment>
<reference key="2">
    <citation type="submission" date="2011-04" db="EMBL/GenBank/DDBJ databases">
        <title>Complete sequence of chromosome of Haliscomenobacter hydrossis DSM 1100.</title>
        <authorList>
            <consortium name="US DOE Joint Genome Institute (JGI-PGF)"/>
            <person name="Lucas S."/>
            <person name="Han J."/>
            <person name="Lapidus A."/>
            <person name="Bruce D."/>
            <person name="Goodwin L."/>
            <person name="Pitluck S."/>
            <person name="Peters L."/>
            <person name="Kyrpides N."/>
            <person name="Mavromatis K."/>
            <person name="Ivanova N."/>
            <person name="Ovchinnikova G."/>
            <person name="Pagani I."/>
            <person name="Daligault H."/>
            <person name="Detter J.C."/>
            <person name="Han C."/>
            <person name="Land M."/>
            <person name="Hauser L."/>
            <person name="Markowitz V."/>
            <person name="Cheng J.-F."/>
            <person name="Hugenholtz P."/>
            <person name="Woyke T."/>
            <person name="Wu D."/>
            <person name="Verbarg S."/>
            <person name="Frueling A."/>
            <person name="Brambilla E."/>
            <person name="Klenk H.-P."/>
            <person name="Eisen J.A."/>
        </authorList>
    </citation>
    <scope>NUCLEOTIDE SEQUENCE</scope>
    <source>
        <strain>DSM 1100</strain>
    </source>
</reference>
<dbReference type="KEGG" id="hhy:Halhy_6123"/>
<dbReference type="GO" id="GO:0046983">
    <property type="term" value="F:protein dimerization activity"/>
    <property type="evidence" value="ECO:0007669"/>
    <property type="project" value="InterPro"/>
</dbReference>
<dbReference type="CDD" id="cd16917">
    <property type="entry name" value="HATPase_UhpB-NarQ-NarX-like"/>
    <property type="match status" value="1"/>
</dbReference>
<evidence type="ECO:0000256" key="3">
    <source>
        <dbReference type="ARBA" id="ARBA00022553"/>
    </source>
</evidence>
<dbReference type="Gene3D" id="1.20.5.1930">
    <property type="match status" value="1"/>
</dbReference>
<dbReference type="SUPFAM" id="SSF63829">
    <property type="entry name" value="Calcium-dependent phosphotriesterase"/>
    <property type="match status" value="1"/>
</dbReference>
<evidence type="ECO:0000256" key="4">
    <source>
        <dbReference type="ARBA" id="ARBA00022679"/>
    </source>
</evidence>
<keyword evidence="4" id="KW-0808">Transferase</keyword>
<dbReference type="SUPFAM" id="SSF55874">
    <property type="entry name" value="ATPase domain of HSP90 chaperone/DNA topoisomerase II/histidine kinase"/>
    <property type="match status" value="1"/>
</dbReference>
<dbReference type="InterPro" id="IPR050482">
    <property type="entry name" value="Sensor_HK_TwoCompSys"/>
</dbReference>
<dbReference type="Gene3D" id="2.130.10.10">
    <property type="entry name" value="YVTN repeat-like/Quinoprotein amine dehydrogenase"/>
    <property type="match status" value="2"/>
</dbReference>
<dbReference type="InterPro" id="IPR011110">
    <property type="entry name" value="Reg_prop"/>
</dbReference>
<dbReference type="PANTHER" id="PTHR24421">
    <property type="entry name" value="NITRATE/NITRITE SENSOR PROTEIN NARX-RELATED"/>
    <property type="match status" value="1"/>
</dbReference>
<evidence type="ECO:0000256" key="10">
    <source>
        <dbReference type="SAM" id="Phobius"/>
    </source>
</evidence>
<keyword evidence="10" id="KW-1133">Transmembrane helix</keyword>
<feature type="transmembrane region" description="Helical" evidence="10">
    <location>
        <begin position="804"/>
        <end position="822"/>
    </location>
</feature>
<keyword evidence="8" id="KW-0902">Two-component regulatory system</keyword>
<organism evidence="13 14">
    <name type="scientific">Haliscomenobacter hydrossis (strain ATCC 27775 / DSM 1100 / LMG 10767 / O)</name>
    <dbReference type="NCBI Taxonomy" id="760192"/>
    <lineage>
        <taxon>Bacteria</taxon>
        <taxon>Pseudomonadati</taxon>
        <taxon>Bacteroidota</taxon>
        <taxon>Saprospiria</taxon>
        <taxon>Saprospirales</taxon>
        <taxon>Haliscomenobacteraceae</taxon>
        <taxon>Haliscomenobacter</taxon>
    </lineage>
</organism>
<dbReference type="Pfam" id="PF07494">
    <property type="entry name" value="Reg_prop"/>
    <property type="match status" value="1"/>
</dbReference>
<dbReference type="EMBL" id="CP002691">
    <property type="protein sequence ID" value="AEE53945.1"/>
    <property type="molecule type" value="Genomic_DNA"/>
</dbReference>
<evidence type="ECO:0000256" key="6">
    <source>
        <dbReference type="ARBA" id="ARBA00022777"/>
    </source>
</evidence>
<dbReference type="SUPFAM" id="SSF101898">
    <property type="entry name" value="NHL repeat"/>
    <property type="match status" value="1"/>
</dbReference>
<dbReference type="InterPro" id="IPR011712">
    <property type="entry name" value="Sig_transdc_His_kin_sub3_dim/P"/>
</dbReference>
<evidence type="ECO:0000256" key="5">
    <source>
        <dbReference type="ARBA" id="ARBA00022741"/>
    </source>
</evidence>
<dbReference type="PANTHER" id="PTHR24421:SF10">
    <property type="entry name" value="NITRATE_NITRITE SENSOR PROTEIN NARQ"/>
    <property type="match status" value="1"/>
</dbReference>
<dbReference type="InterPro" id="IPR013783">
    <property type="entry name" value="Ig-like_fold"/>
</dbReference>
<keyword evidence="10" id="KW-0472">Membrane</keyword>
<protein>
    <recommendedName>
        <fullName evidence="2">histidine kinase</fullName>
        <ecNumber evidence="2">2.7.13.3</ecNumber>
    </recommendedName>
</protein>
<accession>F4L3J5</accession>
<dbReference type="GO" id="GO:0016020">
    <property type="term" value="C:membrane"/>
    <property type="evidence" value="ECO:0007669"/>
    <property type="project" value="InterPro"/>
</dbReference>
<evidence type="ECO:0000256" key="7">
    <source>
        <dbReference type="ARBA" id="ARBA00022840"/>
    </source>
</evidence>
<proteinExistence type="predicted"/>
<name>F4L3J5_HALH1</name>
<feature type="domain" description="Signal transduction histidine kinase subgroup 3 dimerisation and phosphoacceptor" evidence="12">
    <location>
        <begin position="836"/>
        <end position="895"/>
    </location>
</feature>
<dbReference type="Pfam" id="PF07495">
    <property type="entry name" value="Y_Y_Y"/>
    <property type="match status" value="1"/>
</dbReference>
<evidence type="ECO:0000259" key="12">
    <source>
        <dbReference type="Pfam" id="PF07730"/>
    </source>
</evidence>
<dbReference type="InterPro" id="IPR036890">
    <property type="entry name" value="HATPase_C_sf"/>
</dbReference>
<dbReference type="InterPro" id="IPR015943">
    <property type="entry name" value="WD40/YVTN_repeat-like_dom_sf"/>
</dbReference>
<evidence type="ECO:0000256" key="1">
    <source>
        <dbReference type="ARBA" id="ARBA00000085"/>
    </source>
</evidence>
<feature type="domain" description="Two component regulator three Y" evidence="11">
    <location>
        <begin position="739"/>
        <end position="795"/>
    </location>
</feature>
<dbReference type="eggNOG" id="COG4257">
    <property type="taxonomic scope" value="Bacteria"/>
</dbReference>
<dbReference type="Pfam" id="PF07730">
    <property type="entry name" value="HisKA_3"/>
    <property type="match status" value="1"/>
</dbReference>
<feature type="region of interest" description="Disordered" evidence="9">
    <location>
        <begin position="980"/>
        <end position="999"/>
    </location>
</feature>
<dbReference type="GO" id="GO:0005524">
    <property type="term" value="F:ATP binding"/>
    <property type="evidence" value="ECO:0007669"/>
    <property type="project" value="UniProtKB-KW"/>
</dbReference>
<dbReference type="Gene3D" id="2.60.40.10">
    <property type="entry name" value="Immunoglobulins"/>
    <property type="match status" value="1"/>
</dbReference>
<dbReference type="InterPro" id="IPR011123">
    <property type="entry name" value="Y_Y_Y"/>
</dbReference>
<keyword evidence="10" id="KW-0812">Transmembrane</keyword>
<keyword evidence="6 13" id="KW-0418">Kinase</keyword>
<dbReference type="RefSeq" id="WP_013768467.1">
    <property type="nucleotide sequence ID" value="NC_015510.1"/>
</dbReference>
<keyword evidence="7" id="KW-0067">ATP-binding</keyword>
<dbReference type="GO" id="GO:0000155">
    <property type="term" value="F:phosphorelay sensor kinase activity"/>
    <property type="evidence" value="ECO:0007669"/>
    <property type="project" value="InterPro"/>
</dbReference>
<sequence length="1029" mass="119045">MMTIFVACVLRAQNAAIPFRYFSLKEGLSDWTVTALQKDPSGLLWIGTAHGLQRFDGYKYLTFSTKPSSAYLISDHYVNSVKLFKDSLLVVTYSRNNELFDLLDYRNFKKNTVILKQSGITPSEQVQTICVDEEGNVLVFTQYTAKGRKMIALYEFDVAKGRFYRISSLPSSFRGEPSDQLFDALKVGREEWLMSNNKDSQLILLNHRGILKKFQPQDFQGTKLPLEAFGQRVSILKRDRRGQVWFAFAHVHHLFRYDPIRRTFRKVDDLPIDGEFSLWWQDKKGNVLVSKTNGNTRFPISKNLFCITARGSIKDFSKFIGVSKQIIDVYSDDFFGTLFFGVDTGLKIFKNNQNIVHSYLQKDIDEDDFGRILRGMASDGKGNIFFANENSYWYRLNKKDGTDKIDTIRIIEERSDTVLRFNCCFDLHYQAPHYLWGIACQGRDKGLLIRYNTSTQKAKIYRYPARFRAFTPDANGLFWLLTEYPNGDYKLLNFNQDNAEFRTFYTAEDPSPLKNLFPYFIAPGKDNTFWVTTNKGLYRIKTGNSPKSNQFETFNGRTRLGAQLIYCVYEDAEGIVWLGSSQGLIRFNPTTLSEKYYTEANGLASNVISGILEDHRGKLWISTHSGISCFDPKAEKFTNFYDLDGFSHSSFTRYSFFRDEENILYFGTINGVNAFRPERLTQWDSVPKVTLTRVSKYNWVQDTLLEFTQNLHQMRYLKLAADEQNLELEFTLPIYWDISKTKYRFKLKGLDEKWIDLEGRNQIKYNQLPPGGYQLLIQGADPRGNWSKSLVLRLKVETFFYNTWWFWLLAALGLAIGGYFLVRSRLLQKLKIERLRTKISTDIHDEVSGLLAGIALQAEVMQHLGKDEFDKNRLQKIAEISRKAMSRLHDVIWSIDSRKDHLEDLLFRMQEHANDVLAPLNIQYQVQLKNLDLKMGVPIQIRQDLFFIFKEAINNVAKHAQANAVNVRLAQQGRFFEMDIADDGKPSNEKKSGSGNGMQNMKMRAERIGGEISFVQNDGLTVALRMKRL</sequence>
<dbReference type="STRING" id="760192.Halhy_6123"/>
<evidence type="ECO:0000313" key="14">
    <source>
        <dbReference type="Proteomes" id="UP000008461"/>
    </source>
</evidence>
<dbReference type="Gene3D" id="3.30.565.10">
    <property type="entry name" value="Histidine kinase-like ATPase, C-terminal domain"/>
    <property type="match status" value="1"/>
</dbReference>
<feature type="compositionally biased region" description="Basic and acidic residues" evidence="9">
    <location>
        <begin position="982"/>
        <end position="992"/>
    </location>
</feature>
<keyword evidence="14" id="KW-1185">Reference proteome</keyword>
<evidence type="ECO:0000259" key="11">
    <source>
        <dbReference type="Pfam" id="PF07495"/>
    </source>
</evidence>